<comment type="similarity">
    <text evidence="1">Belongs to the ABC transporter superfamily. ABCC family. Conjugate transporter (TC 3.A.1.208) subfamily.</text>
</comment>
<dbReference type="EC" id="7.6.2.2" evidence="2"/>
<evidence type="ECO:0000313" key="14">
    <source>
        <dbReference type="EMBL" id="KAH7282606.1"/>
    </source>
</evidence>
<name>A0A8T2QFV5_CERRI</name>
<feature type="transmembrane region" description="Helical" evidence="12">
    <location>
        <begin position="47"/>
        <end position="65"/>
    </location>
</feature>
<feature type="transmembrane region" description="Helical" evidence="12">
    <location>
        <begin position="444"/>
        <end position="470"/>
    </location>
</feature>
<evidence type="ECO:0000256" key="4">
    <source>
        <dbReference type="ARBA" id="ARBA00022692"/>
    </source>
</evidence>
<evidence type="ECO:0000256" key="6">
    <source>
        <dbReference type="ARBA" id="ARBA00022741"/>
    </source>
</evidence>
<evidence type="ECO:0000256" key="3">
    <source>
        <dbReference type="ARBA" id="ARBA00022448"/>
    </source>
</evidence>
<dbReference type="GO" id="GO:0016020">
    <property type="term" value="C:membrane"/>
    <property type="evidence" value="ECO:0007669"/>
    <property type="project" value="InterPro"/>
</dbReference>
<dbReference type="InterPro" id="IPR011527">
    <property type="entry name" value="ABC1_TM_dom"/>
</dbReference>
<evidence type="ECO:0000313" key="15">
    <source>
        <dbReference type="Proteomes" id="UP000825935"/>
    </source>
</evidence>
<dbReference type="FunFam" id="1.20.1560.10:FF:000037">
    <property type="entry name" value="ATP-binding cassette subfamily C member 10"/>
    <property type="match status" value="1"/>
</dbReference>
<dbReference type="SUPFAM" id="SSF90123">
    <property type="entry name" value="ABC transporter transmembrane region"/>
    <property type="match status" value="1"/>
</dbReference>
<evidence type="ECO:0000256" key="5">
    <source>
        <dbReference type="ARBA" id="ARBA00022737"/>
    </source>
</evidence>
<feature type="transmembrane region" description="Helical" evidence="12">
    <location>
        <begin position="541"/>
        <end position="564"/>
    </location>
</feature>
<dbReference type="GO" id="GO:0008559">
    <property type="term" value="F:ABC-type xenobiotic transporter activity"/>
    <property type="evidence" value="ECO:0007669"/>
    <property type="project" value="UniProtKB-EC"/>
</dbReference>
<dbReference type="Proteomes" id="UP000825935">
    <property type="component" value="Chromosome 35"/>
</dbReference>
<feature type="transmembrane region" description="Helical" evidence="12">
    <location>
        <begin position="355"/>
        <end position="373"/>
    </location>
</feature>
<sequence>MAFLISFPLNVICLWHFFVPLPYQCGKTMNSPSVLKSYILFDCMRQPFFGCAASLITIFLIVICSKRCSSIQEQKAKKAFQFFGMRRVRCVGMLPAISFLLTTWQGLRLIFSDHNEWMLHHSHTVLFICLHGLESVLSCWVLHYRYAAVMTKQRCLQIWWLLRPTFHIPYVYSLGRRYKVLWTPEVLEEVLDLLVSSLFGLSTFIIGFKVSSVISSKNRDLPDLSESLLDIKHSQIDLKSKKGISLWEQLLFTWVTPLMDLGIKRQLNYDDLFDLPESLDPNNCSKWLFKSWMEEQTDKECESSLFHAIYLVYRWQYLYIGIVKMLNDASGFAGPLLLHSIVTNMEDGQAQNAKIGYGCAIAIGLMSILRAFLGTQYTFMVAKLKLQLRSSIIMLIYYKALDVRLSDRNCFSNGEIQTLMSVDSERIVNLCGSLHELWSLPLQMMAALILLYLQVKFSFLAGLAVIVLLIPVNKVIATKIGLASQRMMKAKDERVRRMGEILTYIRTIKMYAWEGMLSNRVMESRKEEVKYLGVRKYLDALCVYFWATTPILFSFFTFGLYYLLGYELNAAIVRNLCS</sequence>
<evidence type="ECO:0000256" key="11">
    <source>
        <dbReference type="ARBA" id="ARBA00034018"/>
    </source>
</evidence>
<feature type="transmembrane region" description="Helical" evidence="12">
    <location>
        <begin position="86"/>
        <end position="104"/>
    </location>
</feature>
<evidence type="ECO:0000256" key="9">
    <source>
        <dbReference type="ARBA" id="ARBA00022989"/>
    </source>
</evidence>
<evidence type="ECO:0000256" key="1">
    <source>
        <dbReference type="ARBA" id="ARBA00009726"/>
    </source>
</evidence>
<keyword evidence="7" id="KW-0067">ATP-binding</keyword>
<dbReference type="OrthoDB" id="1742613at2759"/>
<dbReference type="AlphaFoldDB" id="A0A8T2QFV5"/>
<dbReference type="PANTHER" id="PTHR24223:SF330">
    <property type="entry name" value="ATP-BINDING CASSETTE SUB-FAMILY C MEMBER 10"/>
    <property type="match status" value="1"/>
</dbReference>
<dbReference type="PROSITE" id="PS50929">
    <property type="entry name" value="ABC_TM1F"/>
    <property type="match status" value="1"/>
</dbReference>
<reference evidence="14" key="1">
    <citation type="submission" date="2021-08" db="EMBL/GenBank/DDBJ databases">
        <title>WGS assembly of Ceratopteris richardii.</title>
        <authorList>
            <person name="Marchant D.B."/>
            <person name="Chen G."/>
            <person name="Jenkins J."/>
            <person name="Shu S."/>
            <person name="Leebens-Mack J."/>
            <person name="Grimwood J."/>
            <person name="Schmutz J."/>
            <person name="Soltis P."/>
            <person name="Soltis D."/>
            <person name="Chen Z.-H."/>
        </authorList>
    </citation>
    <scope>NUCLEOTIDE SEQUENCE</scope>
    <source>
        <strain evidence="14">Whitten #5841</strain>
        <tissue evidence="14">Leaf</tissue>
    </source>
</reference>
<comment type="caution">
    <text evidence="14">The sequence shown here is derived from an EMBL/GenBank/DDBJ whole genome shotgun (WGS) entry which is preliminary data.</text>
</comment>
<comment type="catalytic activity">
    <reaction evidence="11">
        <text>ATP + H2O + xenobioticSide 1 = ADP + phosphate + xenobioticSide 2.</text>
        <dbReference type="EC" id="7.6.2.2"/>
    </reaction>
</comment>
<protein>
    <recommendedName>
        <fullName evidence="2">ABC-type xenobiotic transporter</fullName>
        <ecNumber evidence="2">7.6.2.2</ecNumber>
    </recommendedName>
</protein>
<evidence type="ECO:0000256" key="2">
    <source>
        <dbReference type="ARBA" id="ARBA00012191"/>
    </source>
</evidence>
<evidence type="ECO:0000259" key="13">
    <source>
        <dbReference type="PROSITE" id="PS50929"/>
    </source>
</evidence>
<evidence type="ECO:0000256" key="7">
    <source>
        <dbReference type="ARBA" id="ARBA00022840"/>
    </source>
</evidence>
<dbReference type="CDD" id="cd18598">
    <property type="entry name" value="ABC_6TM_MRP7_D1_like"/>
    <property type="match status" value="1"/>
</dbReference>
<dbReference type="EMBL" id="CM035440">
    <property type="protein sequence ID" value="KAH7282606.1"/>
    <property type="molecule type" value="Genomic_DNA"/>
</dbReference>
<keyword evidence="6" id="KW-0547">Nucleotide-binding</keyword>
<proteinExistence type="inferred from homology"/>
<dbReference type="InterPro" id="IPR036640">
    <property type="entry name" value="ABC1_TM_sf"/>
</dbReference>
<keyword evidence="3" id="KW-0813">Transport</keyword>
<keyword evidence="5" id="KW-0677">Repeat</keyword>
<evidence type="ECO:0000256" key="10">
    <source>
        <dbReference type="ARBA" id="ARBA00023136"/>
    </source>
</evidence>
<accession>A0A8T2QFV5</accession>
<dbReference type="Gene3D" id="1.20.1560.10">
    <property type="entry name" value="ABC transporter type 1, transmembrane domain"/>
    <property type="match status" value="1"/>
</dbReference>
<feature type="domain" description="ABC transmembrane type-1" evidence="13">
    <location>
        <begin position="320"/>
        <end position="573"/>
    </location>
</feature>
<dbReference type="InterPro" id="IPR050173">
    <property type="entry name" value="ABC_transporter_C-like"/>
</dbReference>
<keyword evidence="8" id="KW-1278">Translocase</keyword>
<dbReference type="Pfam" id="PF00664">
    <property type="entry name" value="ABC_membrane"/>
    <property type="match status" value="1"/>
</dbReference>
<organism evidence="14 15">
    <name type="scientific">Ceratopteris richardii</name>
    <name type="common">Triangle waterfern</name>
    <dbReference type="NCBI Taxonomy" id="49495"/>
    <lineage>
        <taxon>Eukaryota</taxon>
        <taxon>Viridiplantae</taxon>
        <taxon>Streptophyta</taxon>
        <taxon>Embryophyta</taxon>
        <taxon>Tracheophyta</taxon>
        <taxon>Polypodiopsida</taxon>
        <taxon>Polypodiidae</taxon>
        <taxon>Polypodiales</taxon>
        <taxon>Pteridineae</taxon>
        <taxon>Pteridaceae</taxon>
        <taxon>Parkerioideae</taxon>
        <taxon>Ceratopteris</taxon>
    </lineage>
</organism>
<dbReference type="PANTHER" id="PTHR24223">
    <property type="entry name" value="ATP-BINDING CASSETTE SUB-FAMILY C"/>
    <property type="match status" value="1"/>
</dbReference>
<keyword evidence="15" id="KW-1185">Reference proteome</keyword>
<keyword evidence="10 12" id="KW-0472">Membrane</keyword>
<evidence type="ECO:0000256" key="8">
    <source>
        <dbReference type="ARBA" id="ARBA00022967"/>
    </source>
</evidence>
<keyword evidence="4 12" id="KW-0812">Transmembrane</keyword>
<dbReference type="GO" id="GO:0005524">
    <property type="term" value="F:ATP binding"/>
    <property type="evidence" value="ECO:0007669"/>
    <property type="project" value="UniProtKB-KW"/>
</dbReference>
<evidence type="ECO:0000256" key="12">
    <source>
        <dbReference type="SAM" id="Phobius"/>
    </source>
</evidence>
<feature type="transmembrane region" description="Helical" evidence="12">
    <location>
        <begin position="124"/>
        <end position="144"/>
    </location>
</feature>
<keyword evidence="9 12" id="KW-1133">Transmembrane helix</keyword>
<gene>
    <name evidence="14" type="ORF">KP509_35G039500</name>
</gene>